<dbReference type="EMBL" id="JADOUF010000001">
    <property type="protein sequence ID" value="MBG6136738.1"/>
    <property type="molecule type" value="Genomic_DNA"/>
</dbReference>
<organism evidence="2 3">
    <name type="scientific">Longispora fulva</name>
    <dbReference type="NCBI Taxonomy" id="619741"/>
    <lineage>
        <taxon>Bacteria</taxon>
        <taxon>Bacillati</taxon>
        <taxon>Actinomycetota</taxon>
        <taxon>Actinomycetes</taxon>
        <taxon>Micromonosporales</taxon>
        <taxon>Micromonosporaceae</taxon>
        <taxon>Longispora</taxon>
    </lineage>
</organism>
<evidence type="ECO:0000259" key="1">
    <source>
        <dbReference type="PROSITE" id="PS50846"/>
    </source>
</evidence>
<dbReference type="CDD" id="cd00371">
    <property type="entry name" value="HMA"/>
    <property type="match status" value="1"/>
</dbReference>
<dbReference type="PROSITE" id="PS50846">
    <property type="entry name" value="HMA_2"/>
    <property type="match status" value="1"/>
</dbReference>
<dbReference type="AlphaFoldDB" id="A0A8J7GRB2"/>
<dbReference type="RefSeq" id="WP_233473014.1">
    <property type="nucleotide sequence ID" value="NZ_BONS01000016.1"/>
</dbReference>
<dbReference type="GO" id="GO:0046872">
    <property type="term" value="F:metal ion binding"/>
    <property type="evidence" value="ECO:0007669"/>
    <property type="project" value="InterPro"/>
</dbReference>
<proteinExistence type="predicted"/>
<evidence type="ECO:0000313" key="2">
    <source>
        <dbReference type="EMBL" id="MBG6136738.1"/>
    </source>
</evidence>
<sequence>MTVTHTFRVEGMRCGGCGLLVDDAVEDLPGVRTSTTSVRAGRTVVEAGAEVDPGRIAAAITAAGYPATRVA</sequence>
<feature type="domain" description="HMA" evidence="1">
    <location>
        <begin position="3"/>
        <end position="68"/>
    </location>
</feature>
<gene>
    <name evidence="2" type="ORF">IW245_002932</name>
</gene>
<name>A0A8J7GRB2_9ACTN</name>
<keyword evidence="3" id="KW-1185">Reference proteome</keyword>
<dbReference type="Proteomes" id="UP000622552">
    <property type="component" value="Unassembled WGS sequence"/>
</dbReference>
<dbReference type="Gene3D" id="3.30.70.100">
    <property type="match status" value="1"/>
</dbReference>
<dbReference type="Pfam" id="PF00403">
    <property type="entry name" value="HMA"/>
    <property type="match status" value="1"/>
</dbReference>
<reference evidence="2" key="1">
    <citation type="submission" date="2020-11" db="EMBL/GenBank/DDBJ databases">
        <title>Sequencing the genomes of 1000 actinobacteria strains.</title>
        <authorList>
            <person name="Klenk H.-P."/>
        </authorList>
    </citation>
    <scope>NUCLEOTIDE SEQUENCE</scope>
    <source>
        <strain evidence="2">DSM 45356</strain>
    </source>
</reference>
<dbReference type="SUPFAM" id="SSF55008">
    <property type="entry name" value="HMA, heavy metal-associated domain"/>
    <property type="match status" value="1"/>
</dbReference>
<protein>
    <submittedName>
        <fullName evidence="2">Copper chaperone CopZ</fullName>
    </submittedName>
</protein>
<dbReference type="InterPro" id="IPR006121">
    <property type="entry name" value="HMA_dom"/>
</dbReference>
<evidence type="ECO:0000313" key="3">
    <source>
        <dbReference type="Proteomes" id="UP000622552"/>
    </source>
</evidence>
<dbReference type="InterPro" id="IPR036163">
    <property type="entry name" value="HMA_dom_sf"/>
</dbReference>
<accession>A0A8J7GRB2</accession>
<comment type="caution">
    <text evidence="2">The sequence shown here is derived from an EMBL/GenBank/DDBJ whole genome shotgun (WGS) entry which is preliminary data.</text>
</comment>